<evidence type="ECO:0000313" key="3">
    <source>
        <dbReference type="EMBL" id="UUF07631.1"/>
    </source>
</evidence>
<reference evidence="3 4" key="1">
    <citation type="submission" date="2021-03" db="EMBL/GenBank/DDBJ databases">
        <title>Comparative Genomics and Metabolomics in the genus Turicibacter.</title>
        <authorList>
            <person name="Maki J."/>
            <person name="Looft T."/>
        </authorList>
    </citation>
    <scope>NUCLEOTIDE SEQUENCE</scope>
    <source>
        <strain evidence="3">ISU324</strain>
        <strain evidence="2 4">MMM721</strain>
    </source>
</reference>
<feature type="region of interest" description="Disordered" evidence="1">
    <location>
        <begin position="1"/>
        <end position="20"/>
    </location>
</feature>
<evidence type="ECO:0000313" key="4">
    <source>
        <dbReference type="Proteomes" id="UP001058016"/>
    </source>
</evidence>
<accession>A0A9Q9FFG1</accession>
<dbReference type="RefSeq" id="WP_156343973.1">
    <property type="nucleotide sequence ID" value="NZ_CP071249.1"/>
</dbReference>
<keyword evidence="4" id="KW-1185">Reference proteome</keyword>
<evidence type="ECO:0000313" key="2">
    <source>
        <dbReference type="EMBL" id="UUF06397.1"/>
    </source>
</evidence>
<dbReference type="Proteomes" id="UP001058016">
    <property type="component" value="Chromosome"/>
</dbReference>
<evidence type="ECO:0000313" key="5">
    <source>
        <dbReference type="Proteomes" id="UP001058072"/>
    </source>
</evidence>
<evidence type="ECO:0000256" key="1">
    <source>
        <dbReference type="SAM" id="MobiDB-lite"/>
    </source>
</evidence>
<dbReference type="EMBL" id="CP071250">
    <property type="protein sequence ID" value="UUF07631.1"/>
    <property type="molecule type" value="Genomic_DNA"/>
</dbReference>
<gene>
    <name evidence="2" type="ORF">J0J69_02060</name>
    <name evidence="3" type="ORF">J0J70_08310</name>
</gene>
<sequence length="49" mass="6173">MKERKRPSLRPKQRTIPSNIHHTYKLKMTDQEQKRKTYFARLRGYRDRQ</sequence>
<dbReference type="EMBL" id="CP071249">
    <property type="protein sequence ID" value="UUF06397.1"/>
    <property type="molecule type" value="Genomic_DNA"/>
</dbReference>
<organism evidence="3 5">
    <name type="scientific">Turicibacter bilis</name>
    <dbReference type="NCBI Taxonomy" id="2735723"/>
    <lineage>
        <taxon>Bacteria</taxon>
        <taxon>Bacillati</taxon>
        <taxon>Bacillota</taxon>
        <taxon>Erysipelotrichia</taxon>
        <taxon>Erysipelotrichales</taxon>
        <taxon>Turicibacteraceae</taxon>
        <taxon>Turicibacter</taxon>
    </lineage>
</organism>
<feature type="compositionally biased region" description="Basic residues" evidence="1">
    <location>
        <begin position="1"/>
        <end position="13"/>
    </location>
</feature>
<name>A0A9Q9FFG1_9FIRM</name>
<dbReference type="AlphaFoldDB" id="A0A9Q9FFG1"/>
<dbReference type="Proteomes" id="UP001058072">
    <property type="component" value="Chromosome"/>
</dbReference>
<proteinExistence type="predicted"/>
<protein>
    <submittedName>
        <fullName evidence="3">Uncharacterized protein</fullName>
    </submittedName>
</protein>